<reference evidence="3 4" key="1">
    <citation type="submission" date="2020-08" db="EMBL/GenBank/DDBJ databases">
        <title>Genomic Encyclopedia of Type Strains, Phase IV (KMG-IV): sequencing the most valuable type-strain genomes for metagenomic binning, comparative biology and taxonomic classification.</title>
        <authorList>
            <person name="Goeker M."/>
        </authorList>
    </citation>
    <scope>NUCLEOTIDE SEQUENCE [LARGE SCALE GENOMIC DNA]</scope>
    <source>
        <strain evidence="3 4">DSM 27163</strain>
    </source>
</reference>
<dbReference type="AlphaFoldDB" id="A0A7W9B3I5"/>
<evidence type="ECO:0000256" key="1">
    <source>
        <dbReference type="SAM" id="SignalP"/>
    </source>
</evidence>
<feature type="chain" id="PRO_5031028863" evidence="1">
    <location>
        <begin position="30"/>
        <end position="428"/>
    </location>
</feature>
<name>A0A7W9B3I5_9SPHN</name>
<dbReference type="EMBL" id="JACIJH010000002">
    <property type="protein sequence ID" value="MBB5705590.1"/>
    <property type="molecule type" value="Genomic_DNA"/>
</dbReference>
<protein>
    <submittedName>
        <fullName evidence="3">CubicO group peptidase (Beta-lactamase class C family)</fullName>
    </submittedName>
</protein>
<comment type="caution">
    <text evidence="3">The sequence shown here is derived from an EMBL/GenBank/DDBJ whole genome shotgun (WGS) entry which is preliminary data.</text>
</comment>
<evidence type="ECO:0000313" key="3">
    <source>
        <dbReference type="EMBL" id="MBB5705590.1"/>
    </source>
</evidence>
<dbReference type="SUPFAM" id="SSF56601">
    <property type="entry name" value="beta-lactamase/transpeptidase-like"/>
    <property type="match status" value="1"/>
</dbReference>
<keyword evidence="1" id="KW-0732">Signal</keyword>
<proteinExistence type="predicted"/>
<dbReference type="InterPro" id="IPR012338">
    <property type="entry name" value="Beta-lactam/transpept-like"/>
</dbReference>
<organism evidence="3 4">
    <name type="scientific">Sphingopyxis panaciterrulae</name>
    <dbReference type="NCBI Taxonomy" id="462372"/>
    <lineage>
        <taxon>Bacteria</taxon>
        <taxon>Pseudomonadati</taxon>
        <taxon>Pseudomonadota</taxon>
        <taxon>Alphaproteobacteria</taxon>
        <taxon>Sphingomonadales</taxon>
        <taxon>Sphingomonadaceae</taxon>
        <taxon>Sphingopyxis</taxon>
    </lineage>
</organism>
<evidence type="ECO:0000313" key="4">
    <source>
        <dbReference type="Proteomes" id="UP000537161"/>
    </source>
</evidence>
<dbReference type="Gene3D" id="3.40.710.10">
    <property type="entry name" value="DD-peptidase/beta-lactamase superfamily"/>
    <property type="match status" value="1"/>
</dbReference>
<accession>A0A7W9B3I5</accession>
<dbReference type="PROSITE" id="PS51318">
    <property type="entry name" value="TAT"/>
    <property type="match status" value="1"/>
</dbReference>
<dbReference type="Proteomes" id="UP000537161">
    <property type="component" value="Unassembled WGS sequence"/>
</dbReference>
<dbReference type="Pfam" id="PF00144">
    <property type="entry name" value="Beta-lactamase"/>
    <property type="match status" value="1"/>
</dbReference>
<dbReference type="RefSeq" id="WP_184095797.1">
    <property type="nucleotide sequence ID" value="NZ_JACIJH010000002.1"/>
</dbReference>
<gene>
    <name evidence="3" type="ORF">FHR21_000923</name>
</gene>
<evidence type="ECO:0000259" key="2">
    <source>
        <dbReference type="Pfam" id="PF00144"/>
    </source>
</evidence>
<dbReference type="InterPro" id="IPR050789">
    <property type="entry name" value="Diverse_Enzym_Activities"/>
</dbReference>
<dbReference type="InterPro" id="IPR001466">
    <property type="entry name" value="Beta-lactam-related"/>
</dbReference>
<dbReference type="PANTHER" id="PTHR43283:SF3">
    <property type="entry name" value="BETA-LACTAMASE FAMILY PROTEIN (AFU_ORTHOLOGUE AFUA_5G07500)"/>
    <property type="match status" value="1"/>
</dbReference>
<dbReference type="PANTHER" id="PTHR43283">
    <property type="entry name" value="BETA-LACTAMASE-RELATED"/>
    <property type="match status" value="1"/>
</dbReference>
<dbReference type="InterPro" id="IPR006311">
    <property type="entry name" value="TAT_signal"/>
</dbReference>
<feature type="signal peptide" evidence="1">
    <location>
        <begin position="1"/>
        <end position="29"/>
    </location>
</feature>
<sequence length="428" mass="45009">MNMMVTRRALLGGMALGGAAAFLPGSAFAFRADGATLYPATNAFIKGFVDRRELAGTLACIGKGQEAPLSFGAGTQAMDSAKPVGPDTLWRLYSMTKPITAMAAMLLIEEGKMGLDQPIADFLPAFAKMTVQNTPDGSITAVHPAKTPITVRQLLTHTAGLGYNIIQTGPLRDAYNKAGLIGGQVSRLPIPGMPPITPAPSLAAFADRLAELPLVYEPGTRWSYSVGLDLMGRVIEVVSGQAFDAFLKTRLFGPLGMTSTFFQVPASEAGRLSTNYFPMGGVLLPIDPGTSSIYLDKPPMPYGGGGLVSSARDYDRFLAMLLGEGETGGVRIMKPETARLAMSNLLTEGVATRGSMIDGQGFGAGGRVSLAGSPTGEGVYGWGGAAGTIGFVDRARGYRVGGYTQYMPADVLPFQAKFGEAFYKDVMR</sequence>
<keyword evidence="4" id="KW-1185">Reference proteome</keyword>
<feature type="domain" description="Beta-lactamase-related" evidence="2">
    <location>
        <begin position="43"/>
        <end position="408"/>
    </location>
</feature>